<dbReference type="EC" id="1.2.1.-" evidence="5"/>
<keyword evidence="1 3" id="KW-0560">Oxidoreductase</keyword>
<dbReference type="InterPro" id="IPR050740">
    <property type="entry name" value="Aldehyde_DH_Superfamily"/>
</dbReference>
<dbReference type="Gene3D" id="3.40.309.10">
    <property type="entry name" value="Aldehyde Dehydrogenase, Chain A, domain 2"/>
    <property type="match status" value="1"/>
</dbReference>
<dbReference type="SUPFAM" id="SSF53720">
    <property type="entry name" value="ALDH-like"/>
    <property type="match status" value="1"/>
</dbReference>
<dbReference type="InterPro" id="IPR016163">
    <property type="entry name" value="Ald_DH_C"/>
</dbReference>
<dbReference type="Proteomes" id="UP001260872">
    <property type="component" value="Unassembled WGS sequence"/>
</dbReference>
<comment type="similarity">
    <text evidence="3">Belongs to the aldehyde dehydrogenase family.</text>
</comment>
<name>A0ABU1FV64_9MICC</name>
<dbReference type="InterPro" id="IPR016161">
    <property type="entry name" value="Ald_DH/histidinol_DH"/>
</dbReference>
<gene>
    <name evidence="5" type="ORF">RH857_08835</name>
</gene>
<dbReference type="EMBL" id="JAVKGT010000021">
    <property type="protein sequence ID" value="MDR5712232.1"/>
    <property type="molecule type" value="Genomic_DNA"/>
</dbReference>
<dbReference type="PROSITE" id="PS00687">
    <property type="entry name" value="ALDEHYDE_DEHYDR_GLU"/>
    <property type="match status" value="1"/>
</dbReference>
<feature type="domain" description="Aldehyde dehydrogenase" evidence="4">
    <location>
        <begin position="3"/>
        <end position="454"/>
    </location>
</feature>
<dbReference type="InterPro" id="IPR016162">
    <property type="entry name" value="Ald_DH_N"/>
</dbReference>
<dbReference type="InterPro" id="IPR016160">
    <property type="entry name" value="Ald_DH_CS_CYS"/>
</dbReference>
<dbReference type="Gene3D" id="3.40.605.10">
    <property type="entry name" value="Aldehyde Dehydrogenase, Chain A, domain 1"/>
    <property type="match status" value="1"/>
</dbReference>
<comment type="caution">
    <text evidence="5">The sequence shown here is derived from an EMBL/GenBank/DDBJ whole genome shotgun (WGS) entry which is preliminary data.</text>
</comment>
<feature type="active site" evidence="2">
    <location>
        <position position="233"/>
    </location>
</feature>
<evidence type="ECO:0000259" key="4">
    <source>
        <dbReference type="Pfam" id="PF00171"/>
    </source>
</evidence>
<keyword evidence="6" id="KW-1185">Reference proteome</keyword>
<dbReference type="PROSITE" id="PS00070">
    <property type="entry name" value="ALDEHYDE_DEHYDR_CYS"/>
    <property type="match status" value="1"/>
</dbReference>
<evidence type="ECO:0000313" key="5">
    <source>
        <dbReference type="EMBL" id="MDR5712232.1"/>
    </source>
</evidence>
<sequence length="462" mass="48473">MSQSFTVTNPATGATLETLIGVTPGDAAAQVYQAHAAFSAWRQTSPRHRADVLMRAYQGMMDQADRLAELIVAENGKSQVDAAAEVKYASEFFRWYAEEAVRAPSQFGEAPAGGVRNVVIRQPVGVAVLITPWNFPAAMATRKIGPALAAGCAVLLKPAAETPLTALAIADILLESGVPEGTVQVAPTTDAAGVVSAWLADSRVRKLSFTGSTPVGRRLLAQCADRVVNTSMELGGNAPFIVTEDAEIDAAVEGAMLAKFRNGGQACTAANRFYVHADVVEEFTAKFGARIEALRVGDPSQGADIGPVITAKAAAGIRALVEQAVEQGAQIRHQAQLPAEAQETFVTPVLLSGVPQDADILTQEIFGPVAPIVSYTDEEAMLRMANAAEVGLASYVYAGDLRGAMRLGERLEAGMVGINRGIVSDPAAPFGGVKQSGIGREGGAFGIEEFTEVQYLSVDWSS</sequence>
<protein>
    <submittedName>
        <fullName evidence="5">NAD-dependent succinate-semialdehyde dehydrogenase</fullName>
        <ecNumber evidence="5">1.2.1.-</ecNumber>
    </submittedName>
</protein>
<dbReference type="GO" id="GO:0016491">
    <property type="term" value="F:oxidoreductase activity"/>
    <property type="evidence" value="ECO:0007669"/>
    <property type="project" value="UniProtKB-KW"/>
</dbReference>
<dbReference type="CDD" id="cd07103">
    <property type="entry name" value="ALDH_F5_SSADH_GabD"/>
    <property type="match status" value="1"/>
</dbReference>
<evidence type="ECO:0000313" key="6">
    <source>
        <dbReference type="Proteomes" id="UP001260872"/>
    </source>
</evidence>
<accession>A0ABU1FV64</accession>
<dbReference type="PANTHER" id="PTHR43353">
    <property type="entry name" value="SUCCINATE-SEMIALDEHYDE DEHYDROGENASE, MITOCHONDRIAL"/>
    <property type="match status" value="1"/>
</dbReference>
<dbReference type="RefSeq" id="WP_310537613.1">
    <property type="nucleotide sequence ID" value="NZ_BAAAOC010000086.1"/>
</dbReference>
<dbReference type="InterPro" id="IPR029510">
    <property type="entry name" value="Ald_DH_CS_GLU"/>
</dbReference>
<proteinExistence type="inferred from homology"/>
<dbReference type="PANTHER" id="PTHR43353:SF5">
    <property type="entry name" value="SUCCINATE-SEMIALDEHYDE DEHYDROGENASE, MITOCHONDRIAL"/>
    <property type="match status" value="1"/>
</dbReference>
<organism evidence="5 6">
    <name type="scientific">Nesterenkonia flava</name>
    <dbReference type="NCBI Taxonomy" id="469799"/>
    <lineage>
        <taxon>Bacteria</taxon>
        <taxon>Bacillati</taxon>
        <taxon>Actinomycetota</taxon>
        <taxon>Actinomycetes</taxon>
        <taxon>Micrococcales</taxon>
        <taxon>Micrococcaceae</taxon>
        <taxon>Nesterenkonia</taxon>
    </lineage>
</organism>
<dbReference type="Pfam" id="PF00171">
    <property type="entry name" value="Aldedh"/>
    <property type="match status" value="1"/>
</dbReference>
<evidence type="ECO:0000256" key="3">
    <source>
        <dbReference type="RuleBase" id="RU003345"/>
    </source>
</evidence>
<evidence type="ECO:0000256" key="2">
    <source>
        <dbReference type="PROSITE-ProRule" id="PRU10007"/>
    </source>
</evidence>
<dbReference type="InterPro" id="IPR015590">
    <property type="entry name" value="Aldehyde_DH_dom"/>
</dbReference>
<reference evidence="6" key="1">
    <citation type="submission" date="2023-07" db="EMBL/GenBank/DDBJ databases">
        <title>Description of three actinobacteria isolated from air of manufacturing shop in a pharmaceutical factory.</title>
        <authorList>
            <person name="Zhang D.-F."/>
        </authorList>
    </citation>
    <scope>NUCLEOTIDE SEQUENCE [LARGE SCALE GENOMIC DNA]</scope>
    <source>
        <strain evidence="6">CCTCC AB 207010</strain>
    </source>
</reference>
<evidence type="ECO:0000256" key="1">
    <source>
        <dbReference type="ARBA" id="ARBA00023002"/>
    </source>
</evidence>